<evidence type="ECO:0000313" key="2">
    <source>
        <dbReference type="EMBL" id="MFC0682859.1"/>
    </source>
</evidence>
<feature type="transmembrane region" description="Helical" evidence="1">
    <location>
        <begin position="77"/>
        <end position="103"/>
    </location>
</feature>
<sequence>MSHKKFFALFLFGLLIGVLVFVAPRVVYYAASGLAPNMAPQIAFYFAPLLWLLAVPVALIGEVALHRVVPARTGPQAMLVGASYATLLLWWALPGSLWIMLLINPVVARLALRRAWPNNSSKPTPLRGAA</sequence>
<evidence type="ECO:0000313" key="3">
    <source>
        <dbReference type="Proteomes" id="UP001589896"/>
    </source>
</evidence>
<comment type="caution">
    <text evidence="2">The sequence shown here is derived from an EMBL/GenBank/DDBJ whole genome shotgun (WGS) entry which is preliminary data.</text>
</comment>
<gene>
    <name evidence="2" type="ORF">ACFFGH_33930</name>
</gene>
<evidence type="ECO:0000256" key="1">
    <source>
        <dbReference type="SAM" id="Phobius"/>
    </source>
</evidence>
<name>A0ABV6S0V1_9GAMM</name>
<accession>A0ABV6S0V1</accession>
<feature type="transmembrane region" description="Helical" evidence="1">
    <location>
        <begin position="7"/>
        <end position="30"/>
    </location>
</feature>
<dbReference type="Proteomes" id="UP001589896">
    <property type="component" value="Unassembled WGS sequence"/>
</dbReference>
<reference evidence="2 3" key="1">
    <citation type="submission" date="2024-09" db="EMBL/GenBank/DDBJ databases">
        <authorList>
            <person name="Sun Q."/>
            <person name="Mori K."/>
        </authorList>
    </citation>
    <scope>NUCLEOTIDE SEQUENCE [LARGE SCALE GENOMIC DNA]</scope>
    <source>
        <strain evidence="2 3">KCTC 23076</strain>
    </source>
</reference>
<keyword evidence="3" id="KW-1185">Reference proteome</keyword>
<keyword evidence="1" id="KW-0472">Membrane</keyword>
<dbReference type="RefSeq" id="WP_386677284.1">
    <property type="nucleotide sequence ID" value="NZ_JBHLTG010000020.1"/>
</dbReference>
<keyword evidence="1" id="KW-1133">Transmembrane helix</keyword>
<protein>
    <submittedName>
        <fullName evidence="2">Uncharacterized protein</fullName>
    </submittedName>
</protein>
<proteinExistence type="predicted"/>
<keyword evidence="1" id="KW-0812">Transmembrane</keyword>
<dbReference type="EMBL" id="JBHLTG010000020">
    <property type="protein sequence ID" value="MFC0682859.1"/>
    <property type="molecule type" value="Genomic_DNA"/>
</dbReference>
<organism evidence="2 3">
    <name type="scientific">Lysobacter korlensis</name>
    <dbReference type="NCBI Taxonomy" id="553636"/>
    <lineage>
        <taxon>Bacteria</taxon>
        <taxon>Pseudomonadati</taxon>
        <taxon>Pseudomonadota</taxon>
        <taxon>Gammaproteobacteria</taxon>
        <taxon>Lysobacterales</taxon>
        <taxon>Lysobacteraceae</taxon>
        <taxon>Lysobacter</taxon>
    </lineage>
</organism>
<feature type="transmembrane region" description="Helical" evidence="1">
    <location>
        <begin position="42"/>
        <end position="65"/>
    </location>
</feature>